<feature type="compositionally biased region" description="Basic residues" evidence="1">
    <location>
        <begin position="168"/>
        <end position="182"/>
    </location>
</feature>
<feature type="compositionally biased region" description="Low complexity" evidence="1">
    <location>
        <begin position="19"/>
        <end position="28"/>
    </location>
</feature>
<evidence type="ECO:0000256" key="1">
    <source>
        <dbReference type="SAM" id="MobiDB-lite"/>
    </source>
</evidence>
<feature type="region of interest" description="Disordered" evidence="1">
    <location>
        <begin position="167"/>
        <end position="282"/>
    </location>
</feature>
<evidence type="ECO:0000313" key="3">
    <source>
        <dbReference type="Proteomes" id="UP000800040"/>
    </source>
</evidence>
<gene>
    <name evidence="2" type="ORF">BDW02DRAFT_432661</name>
</gene>
<organism evidence="2 3">
    <name type="scientific">Decorospora gaudefroyi</name>
    <dbReference type="NCBI Taxonomy" id="184978"/>
    <lineage>
        <taxon>Eukaryota</taxon>
        <taxon>Fungi</taxon>
        <taxon>Dikarya</taxon>
        <taxon>Ascomycota</taxon>
        <taxon>Pezizomycotina</taxon>
        <taxon>Dothideomycetes</taxon>
        <taxon>Pleosporomycetidae</taxon>
        <taxon>Pleosporales</taxon>
        <taxon>Pleosporineae</taxon>
        <taxon>Pleosporaceae</taxon>
        <taxon>Decorospora</taxon>
    </lineage>
</organism>
<reference evidence="2" key="1">
    <citation type="submission" date="2020-01" db="EMBL/GenBank/DDBJ databases">
        <authorList>
            <consortium name="DOE Joint Genome Institute"/>
            <person name="Haridas S."/>
            <person name="Albert R."/>
            <person name="Binder M."/>
            <person name="Bloem J."/>
            <person name="Labutti K."/>
            <person name="Salamov A."/>
            <person name="Andreopoulos B."/>
            <person name="Baker S.E."/>
            <person name="Barry K."/>
            <person name="Bills G."/>
            <person name="Bluhm B.H."/>
            <person name="Cannon C."/>
            <person name="Castanera R."/>
            <person name="Culley D.E."/>
            <person name="Daum C."/>
            <person name="Ezra D."/>
            <person name="Gonzalez J.B."/>
            <person name="Henrissat B."/>
            <person name="Kuo A."/>
            <person name="Liang C."/>
            <person name="Lipzen A."/>
            <person name="Lutzoni F."/>
            <person name="Magnuson J."/>
            <person name="Mondo S."/>
            <person name="Nolan M."/>
            <person name="Ohm R."/>
            <person name="Pangilinan J."/>
            <person name="Park H.-J."/>
            <person name="Ramirez L."/>
            <person name="Alfaro M."/>
            <person name="Sun H."/>
            <person name="Tritt A."/>
            <person name="Yoshinaga Y."/>
            <person name="Zwiers L.-H."/>
            <person name="Turgeon B.G."/>
            <person name="Goodwin S.B."/>
            <person name="Spatafora J.W."/>
            <person name="Crous P.W."/>
            <person name="Grigoriev I.V."/>
        </authorList>
    </citation>
    <scope>NUCLEOTIDE SEQUENCE</scope>
    <source>
        <strain evidence="2">P77</strain>
    </source>
</reference>
<dbReference type="EMBL" id="ML975342">
    <property type="protein sequence ID" value="KAF1832269.1"/>
    <property type="molecule type" value="Genomic_DNA"/>
</dbReference>
<accession>A0A6A5K642</accession>
<protein>
    <submittedName>
        <fullName evidence="2">Uncharacterized protein</fullName>
    </submittedName>
</protein>
<feature type="region of interest" description="Disordered" evidence="1">
    <location>
        <begin position="1"/>
        <end position="32"/>
    </location>
</feature>
<feature type="compositionally biased region" description="Acidic residues" evidence="1">
    <location>
        <begin position="201"/>
        <end position="210"/>
    </location>
</feature>
<evidence type="ECO:0000313" key="2">
    <source>
        <dbReference type="EMBL" id="KAF1832269.1"/>
    </source>
</evidence>
<sequence>MPMPGILGFPGQCNRPYDDPYSSSSESYGRNGRDQRRLFAEFQRQRQAYLHACNRQQSPLGDMGGLQSPFANQRGRSPMMGGYPQFGSPSPLGMGMGVGLGMEMGMGPGMTMGPGMCMDPRMAMGIGPAPGMGMGMGRGMGYSGRPSFMTGSPINYRQVSPFGLSNSRRPHFLFPNRHRHRSSQQSWPQARRSPFSSPSFLDDDDDESDYDVSPMSRYPGRSRESMRQLGRSPYRSHGRQQNWIYGPSDGYNEYDDDDDDDDDDESDYEDFFPSMRRRQQRY</sequence>
<keyword evidence="3" id="KW-1185">Reference proteome</keyword>
<proteinExistence type="predicted"/>
<name>A0A6A5K642_9PLEO</name>
<dbReference type="AlphaFoldDB" id="A0A6A5K642"/>
<dbReference type="Proteomes" id="UP000800040">
    <property type="component" value="Unassembled WGS sequence"/>
</dbReference>
<feature type="compositionally biased region" description="Acidic residues" evidence="1">
    <location>
        <begin position="252"/>
        <end position="270"/>
    </location>
</feature>